<dbReference type="Gramene" id="OMP07593">
    <property type="protein sequence ID" value="OMP07593"/>
    <property type="gene ID" value="CCACVL1_01276"/>
</dbReference>
<proteinExistence type="predicted"/>
<accession>A0A1R3KKF6</accession>
<name>A0A1R3KKF6_COCAP</name>
<dbReference type="Proteomes" id="UP000188268">
    <property type="component" value="Unassembled WGS sequence"/>
</dbReference>
<sequence>FWGKGNGPAFRFSSRTAFVF</sequence>
<dbReference type="EMBL" id="AWWV01004317">
    <property type="protein sequence ID" value="OMP07593.1"/>
    <property type="molecule type" value="Genomic_DNA"/>
</dbReference>
<protein>
    <submittedName>
        <fullName evidence="1">Uncharacterized protein</fullName>
    </submittedName>
</protein>
<evidence type="ECO:0000313" key="2">
    <source>
        <dbReference type="Proteomes" id="UP000188268"/>
    </source>
</evidence>
<dbReference type="AlphaFoldDB" id="A0A1R3KKF6"/>
<feature type="non-terminal residue" evidence="1">
    <location>
        <position position="1"/>
    </location>
</feature>
<comment type="caution">
    <text evidence="1">The sequence shown here is derived from an EMBL/GenBank/DDBJ whole genome shotgun (WGS) entry which is preliminary data.</text>
</comment>
<evidence type="ECO:0000313" key="1">
    <source>
        <dbReference type="EMBL" id="OMP07593.1"/>
    </source>
</evidence>
<organism evidence="1 2">
    <name type="scientific">Corchorus capsularis</name>
    <name type="common">Jute</name>
    <dbReference type="NCBI Taxonomy" id="210143"/>
    <lineage>
        <taxon>Eukaryota</taxon>
        <taxon>Viridiplantae</taxon>
        <taxon>Streptophyta</taxon>
        <taxon>Embryophyta</taxon>
        <taxon>Tracheophyta</taxon>
        <taxon>Spermatophyta</taxon>
        <taxon>Magnoliopsida</taxon>
        <taxon>eudicotyledons</taxon>
        <taxon>Gunneridae</taxon>
        <taxon>Pentapetalae</taxon>
        <taxon>rosids</taxon>
        <taxon>malvids</taxon>
        <taxon>Malvales</taxon>
        <taxon>Malvaceae</taxon>
        <taxon>Grewioideae</taxon>
        <taxon>Apeibeae</taxon>
        <taxon>Corchorus</taxon>
    </lineage>
</organism>
<reference evidence="1 2" key="1">
    <citation type="submission" date="2013-09" db="EMBL/GenBank/DDBJ databases">
        <title>Corchorus capsularis genome sequencing.</title>
        <authorList>
            <person name="Alam M."/>
            <person name="Haque M.S."/>
            <person name="Islam M.S."/>
            <person name="Emdad E.M."/>
            <person name="Islam M.M."/>
            <person name="Ahmed B."/>
            <person name="Halim A."/>
            <person name="Hossen Q.M.M."/>
            <person name="Hossain M.Z."/>
            <person name="Ahmed R."/>
            <person name="Khan M.M."/>
            <person name="Islam R."/>
            <person name="Rashid M.M."/>
            <person name="Khan S.A."/>
            <person name="Rahman M.S."/>
            <person name="Alam M."/>
        </authorList>
    </citation>
    <scope>NUCLEOTIDE SEQUENCE [LARGE SCALE GENOMIC DNA]</scope>
    <source>
        <strain evidence="2">cv. CVL-1</strain>
        <tissue evidence="1">Whole seedling</tissue>
    </source>
</reference>
<keyword evidence="2" id="KW-1185">Reference proteome</keyword>
<gene>
    <name evidence="1" type="ORF">CCACVL1_01276</name>
</gene>